<dbReference type="OrthoDB" id="442243at2759"/>
<dbReference type="GeneID" id="59346694"/>
<dbReference type="PANTHER" id="PTHR47842">
    <property type="entry name" value="EXPRESSED PROTEIN"/>
    <property type="match status" value="1"/>
</dbReference>
<dbReference type="RefSeq" id="XP_037219822.1">
    <property type="nucleotide sequence ID" value="XM_037364178.1"/>
</dbReference>
<dbReference type="PANTHER" id="PTHR47842:SF1">
    <property type="entry name" value="DUF676 DOMAIN-CONTAINING PROTEIN"/>
    <property type="match status" value="1"/>
</dbReference>
<protein>
    <submittedName>
        <fullName evidence="2">DUF676 domain-containing protein</fullName>
    </submittedName>
</protein>
<dbReference type="Proteomes" id="UP000636479">
    <property type="component" value="Unassembled WGS sequence"/>
</dbReference>
<feature type="signal peptide" evidence="1">
    <location>
        <begin position="1"/>
        <end position="17"/>
    </location>
</feature>
<reference evidence="2" key="1">
    <citation type="submission" date="2020-05" db="EMBL/GenBank/DDBJ databases">
        <title>Mycena genomes resolve the evolution of fungal bioluminescence.</title>
        <authorList>
            <person name="Tsai I.J."/>
        </authorList>
    </citation>
    <scope>NUCLEOTIDE SEQUENCE</scope>
    <source>
        <strain evidence="2">171206Taipei</strain>
    </source>
</reference>
<feature type="chain" id="PRO_5034761073" evidence="1">
    <location>
        <begin position="18"/>
        <end position="348"/>
    </location>
</feature>
<dbReference type="EMBL" id="JACAZF010000006">
    <property type="protein sequence ID" value="KAF7301822.1"/>
    <property type="molecule type" value="Genomic_DNA"/>
</dbReference>
<dbReference type="SUPFAM" id="SSF53474">
    <property type="entry name" value="alpha/beta-Hydrolases"/>
    <property type="match status" value="1"/>
</dbReference>
<comment type="caution">
    <text evidence="2">The sequence shown here is derived from an EMBL/GenBank/DDBJ whole genome shotgun (WGS) entry which is preliminary data.</text>
</comment>
<keyword evidence="3" id="KW-1185">Reference proteome</keyword>
<dbReference type="AlphaFoldDB" id="A0A8H6SN20"/>
<dbReference type="InterPro" id="IPR029058">
    <property type="entry name" value="AB_hydrolase_fold"/>
</dbReference>
<proteinExistence type="predicted"/>
<gene>
    <name evidence="2" type="ORF">MIND_00748000</name>
</gene>
<accession>A0A8H6SN20</accession>
<keyword evidence="1" id="KW-0732">Signal</keyword>
<sequence length="348" mass="37166">MALTVSGDVLLIIFVHGFKGTDQTFSQFPERLQHILTETVPDVSVECIVFPAYETKGDLNEAVIRFSDWLTTLTVEKEVASGGGAGRAKIVLCGHSMGGLLTADTLQEFVRGRPDANAPLWPKIIACLAFDTPYLGLNPGVFKDSATKALEYAQAARTVGTGFLGALAGFGASKATTPPPSETPPNAGGWGKWSGPATYALGGALLAGAAAGVTYYKRDDLALSFSWATDHLKYVGNLWDNAALNKRLEQLVESEEKEGIIFRNFYTFIPPTPLLNSAGRTFIVLPKKSSHVASRFILARNGLATTEVEAHTGMFAAKTNDGYYDLGLEAANAIRTAILTSRGTLVES</sequence>
<name>A0A8H6SN20_9AGAR</name>
<organism evidence="2 3">
    <name type="scientific">Mycena indigotica</name>
    <dbReference type="NCBI Taxonomy" id="2126181"/>
    <lineage>
        <taxon>Eukaryota</taxon>
        <taxon>Fungi</taxon>
        <taxon>Dikarya</taxon>
        <taxon>Basidiomycota</taxon>
        <taxon>Agaricomycotina</taxon>
        <taxon>Agaricomycetes</taxon>
        <taxon>Agaricomycetidae</taxon>
        <taxon>Agaricales</taxon>
        <taxon>Marasmiineae</taxon>
        <taxon>Mycenaceae</taxon>
        <taxon>Mycena</taxon>
    </lineage>
</organism>
<dbReference type="Gene3D" id="3.40.50.1820">
    <property type="entry name" value="alpha/beta hydrolase"/>
    <property type="match status" value="1"/>
</dbReference>
<evidence type="ECO:0000313" key="3">
    <source>
        <dbReference type="Proteomes" id="UP000636479"/>
    </source>
</evidence>
<evidence type="ECO:0000256" key="1">
    <source>
        <dbReference type="SAM" id="SignalP"/>
    </source>
</evidence>
<evidence type="ECO:0000313" key="2">
    <source>
        <dbReference type="EMBL" id="KAF7301822.1"/>
    </source>
</evidence>